<sequence length="153" mass="15303">MFSIFQYTSSSGLPGASVLHPPGSALQTSVGGDEAFSTPTSSAIVVDGGTTLSPPSGAAVQTSSSPAAGSASVVHGRGHSKCVTVSTPTASGGVRARSSGCAPPCSPSTGGVRQPSSSPSRLAHVRRFLGLYTCRTGFTYGEVCNIDGWRVRG</sequence>
<protein>
    <submittedName>
        <fullName evidence="2">Uncharacterized protein</fullName>
    </submittedName>
</protein>
<feature type="compositionally biased region" description="Polar residues" evidence="1">
    <location>
        <begin position="107"/>
        <end position="120"/>
    </location>
</feature>
<feature type="compositionally biased region" description="Low complexity" evidence="1">
    <location>
        <begin position="63"/>
        <end position="72"/>
    </location>
</feature>
<organism evidence="2">
    <name type="scientific">Opuntia streptacantha</name>
    <name type="common">Prickly pear cactus</name>
    <name type="synonym">Opuntia cardona</name>
    <dbReference type="NCBI Taxonomy" id="393608"/>
    <lineage>
        <taxon>Eukaryota</taxon>
        <taxon>Viridiplantae</taxon>
        <taxon>Streptophyta</taxon>
        <taxon>Embryophyta</taxon>
        <taxon>Tracheophyta</taxon>
        <taxon>Spermatophyta</taxon>
        <taxon>Magnoliopsida</taxon>
        <taxon>eudicotyledons</taxon>
        <taxon>Gunneridae</taxon>
        <taxon>Pentapetalae</taxon>
        <taxon>Caryophyllales</taxon>
        <taxon>Cactineae</taxon>
        <taxon>Cactaceae</taxon>
        <taxon>Opuntioideae</taxon>
        <taxon>Opuntia</taxon>
    </lineage>
</organism>
<accession>A0A7C9ABU6</accession>
<dbReference type="EMBL" id="GISG01218558">
    <property type="protein sequence ID" value="MBA4662831.1"/>
    <property type="molecule type" value="Transcribed_RNA"/>
</dbReference>
<evidence type="ECO:0000256" key="1">
    <source>
        <dbReference type="SAM" id="MobiDB-lite"/>
    </source>
</evidence>
<name>A0A7C9ABU6_OPUST</name>
<reference evidence="2" key="2">
    <citation type="submission" date="2020-07" db="EMBL/GenBank/DDBJ databases">
        <authorList>
            <person name="Vera ALvarez R."/>
            <person name="Arias-Moreno D.M."/>
            <person name="Jimenez-Jacinto V."/>
            <person name="Jimenez-Bremont J.F."/>
            <person name="Swaminathan K."/>
            <person name="Moose S.P."/>
            <person name="Guerrero-Gonzalez M.L."/>
            <person name="Marino-Ramirez L."/>
            <person name="Landsman D."/>
            <person name="Rodriguez-Kessler M."/>
            <person name="Delgado-Sanchez P."/>
        </authorList>
    </citation>
    <scope>NUCLEOTIDE SEQUENCE</scope>
    <source>
        <tissue evidence="2">Cladode</tissue>
    </source>
</reference>
<feature type="region of interest" description="Disordered" evidence="1">
    <location>
        <begin position="48"/>
        <end position="120"/>
    </location>
</feature>
<feature type="compositionally biased region" description="Polar residues" evidence="1">
    <location>
        <begin position="50"/>
        <end position="62"/>
    </location>
</feature>
<proteinExistence type="predicted"/>
<dbReference type="AlphaFoldDB" id="A0A7C9ABU6"/>
<reference evidence="2" key="1">
    <citation type="journal article" date="2013" name="J. Plant Res.">
        <title>Effect of fungi and light on seed germination of three Opuntia species from semiarid lands of central Mexico.</title>
        <authorList>
            <person name="Delgado-Sanchez P."/>
            <person name="Jimenez-Bremont J.F."/>
            <person name="Guerrero-Gonzalez Mde L."/>
            <person name="Flores J."/>
        </authorList>
    </citation>
    <scope>NUCLEOTIDE SEQUENCE</scope>
    <source>
        <tissue evidence="2">Cladode</tissue>
    </source>
</reference>
<evidence type="ECO:0000313" key="2">
    <source>
        <dbReference type="EMBL" id="MBA4662831.1"/>
    </source>
</evidence>